<feature type="compositionally biased region" description="Low complexity" evidence="1">
    <location>
        <begin position="109"/>
        <end position="119"/>
    </location>
</feature>
<dbReference type="AlphaFoldDB" id="A0A3D8SK95"/>
<name>A0A3D8SK95_9EURO</name>
<feature type="compositionally biased region" description="Polar residues" evidence="1">
    <location>
        <begin position="141"/>
        <end position="155"/>
    </location>
</feature>
<feature type="compositionally biased region" description="Polar residues" evidence="1">
    <location>
        <begin position="187"/>
        <end position="210"/>
    </location>
</feature>
<feature type="compositionally biased region" description="Acidic residues" evidence="1">
    <location>
        <begin position="70"/>
        <end position="79"/>
    </location>
</feature>
<dbReference type="OrthoDB" id="4186058at2759"/>
<feature type="region of interest" description="Disordered" evidence="1">
    <location>
        <begin position="1"/>
        <end position="88"/>
    </location>
</feature>
<dbReference type="RefSeq" id="XP_026606274.1">
    <property type="nucleotide sequence ID" value="XM_026745408.1"/>
</dbReference>
<gene>
    <name evidence="2" type="ORF">DSM5745_03392</name>
</gene>
<protein>
    <submittedName>
        <fullName evidence="2">Uncharacterized protein</fullName>
    </submittedName>
</protein>
<feature type="region of interest" description="Disordered" evidence="1">
    <location>
        <begin position="105"/>
        <end position="218"/>
    </location>
</feature>
<reference evidence="2 3" key="1">
    <citation type="journal article" date="2018" name="IMA Fungus">
        <title>IMA Genome-F 9: Draft genome sequence of Annulohypoxylon stygium, Aspergillus mulundensis, Berkeleyomyces basicola (syn. Thielaviopsis basicola), Ceratocystis smalleyi, two Cercospora beticola strains, Coleophoma cylindrospora, Fusarium fracticaudum, Phialophora cf. hyalina, and Morchella septimelata.</title>
        <authorList>
            <person name="Wingfield B.D."/>
            <person name="Bills G.F."/>
            <person name="Dong Y."/>
            <person name="Huang W."/>
            <person name="Nel W.J."/>
            <person name="Swalarsk-Parry B.S."/>
            <person name="Vaghefi N."/>
            <person name="Wilken P.M."/>
            <person name="An Z."/>
            <person name="de Beer Z.W."/>
            <person name="De Vos L."/>
            <person name="Chen L."/>
            <person name="Duong T.A."/>
            <person name="Gao Y."/>
            <person name="Hammerbacher A."/>
            <person name="Kikkert J.R."/>
            <person name="Li Y."/>
            <person name="Li H."/>
            <person name="Li K."/>
            <person name="Li Q."/>
            <person name="Liu X."/>
            <person name="Ma X."/>
            <person name="Naidoo K."/>
            <person name="Pethybridge S.J."/>
            <person name="Sun J."/>
            <person name="Steenkamp E.T."/>
            <person name="van der Nest M.A."/>
            <person name="van Wyk S."/>
            <person name="Wingfield M.J."/>
            <person name="Xiong C."/>
            <person name="Yue Q."/>
            <person name="Zhang X."/>
        </authorList>
    </citation>
    <scope>NUCLEOTIDE SEQUENCE [LARGE SCALE GENOMIC DNA]</scope>
    <source>
        <strain evidence="2 3">DSM 5745</strain>
    </source>
</reference>
<feature type="compositionally biased region" description="Basic and acidic residues" evidence="1">
    <location>
        <begin position="28"/>
        <end position="39"/>
    </location>
</feature>
<dbReference type="GeneID" id="38113762"/>
<accession>A0A3D8SK95</accession>
<evidence type="ECO:0000313" key="2">
    <source>
        <dbReference type="EMBL" id="RDW86750.1"/>
    </source>
</evidence>
<comment type="caution">
    <text evidence="2">The sequence shown here is derived from an EMBL/GenBank/DDBJ whole genome shotgun (WGS) entry which is preliminary data.</text>
</comment>
<dbReference type="EMBL" id="PVWQ01000003">
    <property type="protein sequence ID" value="RDW86750.1"/>
    <property type="molecule type" value="Genomic_DNA"/>
</dbReference>
<proteinExistence type="predicted"/>
<evidence type="ECO:0000256" key="1">
    <source>
        <dbReference type="SAM" id="MobiDB-lite"/>
    </source>
</evidence>
<sequence length="218" mass="24187">MGEHRQAPDLFQPSLKLDKDNSAPASQPEHDQPNRERRAVNGPEIYDIEDLPPGIQEASFGSEAVKPYDIEEPGEESTSEPELSSLPQHIQRRYWEELVSSMEDLYCDSDNSSPGSISSKRGRKRKPPALTILPQAAQPEKSASVSDAQYASPNLSPKRPRKRDKRPRDRPLNPAQKIRIQRPRGFSGSSYTSVSTDTEASGTNLTNGFSTPDAMDLD</sequence>
<evidence type="ECO:0000313" key="3">
    <source>
        <dbReference type="Proteomes" id="UP000256690"/>
    </source>
</evidence>
<keyword evidence="3" id="KW-1185">Reference proteome</keyword>
<dbReference type="Proteomes" id="UP000256690">
    <property type="component" value="Unassembled WGS sequence"/>
</dbReference>
<organism evidence="2 3">
    <name type="scientific">Aspergillus mulundensis</name>
    <dbReference type="NCBI Taxonomy" id="1810919"/>
    <lineage>
        <taxon>Eukaryota</taxon>
        <taxon>Fungi</taxon>
        <taxon>Dikarya</taxon>
        <taxon>Ascomycota</taxon>
        <taxon>Pezizomycotina</taxon>
        <taxon>Eurotiomycetes</taxon>
        <taxon>Eurotiomycetidae</taxon>
        <taxon>Eurotiales</taxon>
        <taxon>Aspergillaceae</taxon>
        <taxon>Aspergillus</taxon>
        <taxon>Aspergillus subgen. Nidulantes</taxon>
    </lineage>
</organism>